<feature type="domain" description="Glycosyl transferase family 28 C-terminal" evidence="3">
    <location>
        <begin position="176"/>
        <end position="313"/>
    </location>
</feature>
<evidence type="ECO:0000256" key="2">
    <source>
        <dbReference type="PIRSR" id="PIRSR620023-2"/>
    </source>
</evidence>
<sequence length="349" mass="39340">MMVILFRVDANERTGIGHVTRCFALAQGLKAAGHKILWLGKLFKPEMVQAIQKQQVPILEEQNFSSIEEEINTISRYTAQMNIDWVVLDGYQFDEAYQVQLRKKCHVHLLWIDDPACIQSPADVVVNQNIYATPYLYEGKVSNNVSLLTGTAFALLRPEFMGEVPQRQFNKVQQVLLTLGGTQPFELLSRFVRLLDDLKEDFALDVVIGSGSYQPLLAYAKEHCASGRRINLCISPGAQEMRQLMAKADLAISAAGSTCWELCRLGTPMLLVILADNQEKVAEEMGRQAVAINAGWANQLTDQQFQEIFLKLFYDQKLRSQFSQTAQSRVDGRGVRRVIEKLEELVGVK</sequence>
<feature type="binding site" evidence="2">
    <location>
        <position position="157"/>
    </location>
    <ligand>
        <name>substrate</name>
    </ligand>
</feature>
<feature type="binding site" evidence="2">
    <location>
        <position position="261"/>
    </location>
    <ligand>
        <name>substrate</name>
    </ligand>
</feature>
<dbReference type="GO" id="GO:0016758">
    <property type="term" value="F:hexosyltransferase activity"/>
    <property type="evidence" value="ECO:0007669"/>
    <property type="project" value="InterPro"/>
</dbReference>
<dbReference type="EMBL" id="PCVY01000072">
    <property type="protein sequence ID" value="PIQ85206.1"/>
    <property type="molecule type" value="Genomic_DNA"/>
</dbReference>
<evidence type="ECO:0000313" key="5">
    <source>
        <dbReference type="Proteomes" id="UP000230859"/>
    </source>
</evidence>
<dbReference type="NCBIfam" id="TIGR03590">
    <property type="entry name" value="PseG"/>
    <property type="match status" value="1"/>
</dbReference>
<comment type="caution">
    <text evidence="4">The sequence shown here is derived from an EMBL/GenBank/DDBJ whole genome shotgun (WGS) entry which is preliminary data.</text>
</comment>
<evidence type="ECO:0000256" key="1">
    <source>
        <dbReference type="PIRSR" id="PIRSR620023-1"/>
    </source>
</evidence>
<dbReference type="GO" id="GO:0016787">
    <property type="term" value="F:hydrolase activity"/>
    <property type="evidence" value="ECO:0007669"/>
    <property type="project" value="UniProtKB-KW"/>
</dbReference>
<accession>A0A2H0LLG7</accession>
<dbReference type="InterPro" id="IPR007235">
    <property type="entry name" value="Glyco_trans_28_C"/>
</dbReference>
<dbReference type="PANTHER" id="PTHR21015:SF22">
    <property type="entry name" value="GLYCOSYLTRANSFERASE"/>
    <property type="match status" value="1"/>
</dbReference>
<reference evidence="4 5" key="1">
    <citation type="submission" date="2017-09" db="EMBL/GenBank/DDBJ databases">
        <title>Depth-based differentiation of microbial function through sediment-hosted aquifers and enrichment of novel symbionts in the deep terrestrial subsurface.</title>
        <authorList>
            <person name="Probst A.J."/>
            <person name="Ladd B."/>
            <person name="Jarett J.K."/>
            <person name="Geller-Mcgrath D.E."/>
            <person name="Sieber C.M."/>
            <person name="Emerson J.B."/>
            <person name="Anantharaman K."/>
            <person name="Thomas B.C."/>
            <person name="Malmstrom R."/>
            <person name="Stieglmeier M."/>
            <person name="Klingl A."/>
            <person name="Woyke T."/>
            <person name="Ryan C.M."/>
            <person name="Banfield J.F."/>
        </authorList>
    </citation>
    <scope>NUCLEOTIDE SEQUENCE [LARGE SCALE GENOMIC DNA]</scope>
    <source>
        <strain evidence="4">CG11_big_fil_rev_8_21_14_0_20_45_26</strain>
    </source>
</reference>
<dbReference type="Proteomes" id="UP000230859">
    <property type="component" value="Unassembled WGS sequence"/>
</dbReference>
<organism evidence="4 5">
    <name type="scientific">Candidatus Abzuiibacterium crystallinum</name>
    <dbReference type="NCBI Taxonomy" id="1974748"/>
    <lineage>
        <taxon>Bacteria</taxon>
        <taxon>Pseudomonadati</taxon>
        <taxon>Candidatus Omnitrophota</taxon>
        <taxon>Candidatus Abzuiibacterium</taxon>
    </lineage>
</organism>
<dbReference type="InterPro" id="IPR020023">
    <property type="entry name" value="PseG"/>
</dbReference>
<feature type="active site" description="Proton acceptor" evidence="1">
    <location>
        <position position="18"/>
    </location>
</feature>
<evidence type="ECO:0000313" key="4">
    <source>
        <dbReference type="EMBL" id="PIQ85206.1"/>
    </source>
</evidence>
<dbReference type="AlphaFoldDB" id="A0A2H0LLG7"/>
<gene>
    <name evidence="4" type="primary">pseG</name>
    <name evidence="4" type="ORF">COV74_09615</name>
</gene>
<protein>
    <submittedName>
        <fullName evidence="4">UDP-2,4-diacetamido-2,4, 6-trideoxy-beta-L-altropyranose hydrolase</fullName>
    </submittedName>
</protein>
<name>A0A2H0LLG7_9BACT</name>
<proteinExistence type="predicted"/>
<keyword evidence="4" id="KW-0378">Hydrolase</keyword>
<evidence type="ECO:0000259" key="3">
    <source>
        <dbReference type="Pfam" id="PF04101"/>
    </source>
</evidence>
<dbReference type="SUPFAM" id="SSF53756">
    <property type="entry name" value="UDP-Glycosyltransferase/glycogen phosphorylase"/>
    <property type="match status" value="1"/>
</dbReference>
<dbReference type="Gene3D" id="3.40.50.2000">
    <property type="entry name" value="Glycogen Phosphorylase B"/>
    <property type="match status" value="1"/>
</dbReference>
<dbReference type="Gene3D" id="3.40.50.11190">
    <property type="match status" value="1"/>
</dbReference>
<dbReference type="Pfam" id="PF04101">
    <property type="entry name" value="Glyco_tran_28_C"/>
    <property type="match status" value="1"/>
</dbReference>
<dbReference type="PANTHER" id="PTHR21015">
    <property type="entry name" value="UDP-N-ACETYLGLUCOSAMINE--N-ACETYLMURAMYL-(PENTAPEPTIDE) PYROPHOSPHORYL-UNDECAPRENOL N-ACETYLGLUCOSAMINE TRANSFERASE 1"/>
    <property type="match status" value="1"/>
</dbReference>